<protein>
    <recommendedName>
        <fullName evidence="6">EGF-like domain-containing protein</fullName>
    </recommendedName>
</protein>
<keyword evidence="5" id="KW-0732">Signal</keyword>
<feature type="domain" description="EGF-like" evidence="6">
    <location>
        <begin position="712"/>
        <end position="746"/>
    </location>
</feature>
<dbReference type="SUPFAM" id="SSF63825">
    <property type="entry name" value="YWTD domain"/>
    <property type="match status" value="3"/>
</dbReference>
<name>A0A9P1J1Z0_9PELO</name>
<feature type="disulfide bond" evidence="2">
    <location>
        <begin position="1498"/>
        <end position="1513"/>
    </location>
</feature>
<evidence type="ECO:0000256" key="2">
    <source>
        <dbReference type="PROSITE-ProRule" id="PRU00124"/>
    </source>
</evidence>
<evidence type="ECO:0000313" key="7">
    <source>
        <dbReference type="EMBL" id="CAI5456711.1"/>
    </source>
</evidence>
<dbReference type="CDD" id="cd00112">
    <property type="entry name" value="LDLa"/>
    <property type="match status" value="2"/>
</dbReference>
<dbReference type="Gene3D" id="4.10.400.10">
    <property type="entry name" value="Low-density Lipoprotein Receptor"/>
    <property type="match status" value="2"/>
</dbReference>
<evidence type="ECO:0000259" key="6">
    <source>
        <dbReference type="SMART" id="SM00181"/>
    </source>
</evidence>
<dbReference type="PROSITE" id="PS01209">
    <property type="entry name" value="LDLRA_1"/>
    <property type="match status" value="1"/>
</dbReference>
<evidence type="ECO:0000256" key="3">
    <source>
        <dbReference type="SAM" id="MobiDB-lite"/>
    </source>
</evidence>
<dbReference type="InterPro" id="IPR036055">
    <property type="entry name" value="LDL_receptor-like_sf"/>
</dbReference>
<dbReference type="Proteomes" id="UP001152747">
    <property type="component" value="Unassembled WGS sequence"/>
</dbReference>
<dbReference type="PROSITE" id="PS50068">
    <property type="entry name" value="LDLRA_2"/>
    <property type="match status" value="3"/>
</dbReference>
<dbReference type="PANTHER" id="PTHR46513">
    <property type="entry name" value="VITELLOGENIN RECEPTOR-LIKE PROTEIN-RELATED-RELATED"/>
    <property type="match status" value="1"/>
</dbReference>
<dbReference type="OrthoDB" id="72419at2759"/>
<dbReference type="InterPro" id="IPR050778">
    <property type="entry name" value="Cueball_EGF_LRP_Nidogen"/>
</dbReference>
<gene>
    <name evidence="7" type="ORF">CAMP_LOCUS19348</name>
</gene>
<feature type="disulfide bond" evidence="2">
    <location>
        <begin position="1447"/>
        <end position="1462"/>
    </location>
</feature>
<feature type="signal peptide" evidence="5">
    <location>
        <begin position="1"/>
        <end position="17"/>
    </location>
</feature>
<dbReference type="PANTHER" id="PTHR46513:SF44">
    <property type="entry name" value="LDL RECEPTOR RELATED PROTEIN 4"/>
    <property type="match status" value="1"/>
</dbReference>
<dbReference type="SMART" id="SM00181">
    <property type="entry name" value="EGF"/>
    <property type="match status" value="2"/>
</dbReference>
<dbReference type="InterPro" id="IPR000742">
    <property type="entry name" value="EGF"/>
</dbReference>
<accession>A0A9P1J1Z0</accession>
<dbReference type="InterPro" id="IPR002172">
    <property type="entry name" value="LDrepeatLR_classA_rpt"/>
</dbReference>
<feature type="region of interest" description="Disordered" evidence="3">
    <location>
        <begin position="1598"/>
        <end position="1634"/>
    </location>
</feature>
<proteinExistence type="predicted"/>
<comment type="caution">
    <text evidence="2">Lacks conserved residue(s) required for the propagation of feature annotation.</text>
</comment>
<reference evidence="7" key="1">
    <citation type="submission" date="2022-11" db="EMBL/GenBank/DDBJ databases">
        <authorList>
            <person name="Kikuchi T."/>
        </authorList>
    </citation>
    <scope>NUCLEOTIDE SEQUENCE</scope>
    <source>
        <strain evidence="7">PS1010</strain>
    </source>
</reference>
<dbReference type="InterPro" id="IPR023415">
    <property type="entry name" value="LDLR_class-A_CS"/>
</dbReference>
<keyword evidence="1 2" id="KW-1015">Disulfide bond</keyword>
<keyword evidence="4" id="KW-0472">Membrane</keyword>
<keyword evidence="8" id="KW-1185">Reference proteome</keyword>
<evidence type="ECO:0000256" key="1">
    <source>
        <dbReference type="ARBA" id="ARBA00023157"/>
    </source>
</evidence>
<sequence>MFFSLKAVAHFFGILMANPMIDYGNATIAVTEQMSQIKSGLENRTGSTYPILLEKTASFILDSPEYVIENEIARNKTLIPNKQNRIQLFLDFYRTEPDYYLTLDLQVRLRLLNATDLTKVQMYQLKMHESVLETAMQVSYLQVVLDTASTANLTILAKNSTGLLKITLNPETLVEKAENINFWIGENSNLLLAKNSRDSITYFLKDATIFEVDLKKEKVEIREIGKVEEDDVISMDFDFEMDLIYLSKTSRLHNHGHLDACQLKNISYCTTVIIDRVEHVFLNPNFGTMIWQNSTSNLIFSTMSGEDQRSIKIQEKSIIHSMILDGEKSIFYLETSETSRQVWKLENPEDSPKEILNSFEISKFQISGEFMIYLSGFQDDLWICKIERCAETSWRTGFRNLEDFTVIQEDASEVRGTPECSDFQLKSGKSAISCRCQTGHSKISDKSCAKTIQTILYLSSVDGILWTSLDTSELILSPLKFTGNKTEVIDLNPVTGNLYWLENDAMSIAKNLRSINTTLFTLPYAVSKFRYDSKTHSVFWLEDGARIGVSSLITGFSKSIIFPLENAQSFVIDENDRTILVLMRKNEIWKFSMFGEEKRRVYKSEDENVEISDLVIKGDRIVWLEDQVMVMDMRTHKITKFKINLPPNFSQPSSIDISSNNEIFMSFLVVKTIVKFSLDNLEIQNIEAPSFGSIGIKIWESEAESNLRFDENCKKCEHVCLSVNSVRVTCDCTDGFFMDPKSQKCIEKSDLVYFLDSKNRIFYKSLDFIEVGSHQMHISNYFKIFEKIETFDVTDKFLVLAGKSRAKPGIGILAKIDISQNHQKNRFFVNSIPKLEIILEDSSIFGISDLKIHFGNVFWTNILTNQMEIVDLEGKFRKILIWEEFQPRNFVIDEENVIFYERDIIQTLSLETMQVIPTHYDIRNLTDISISTSQKSIIWLRNPQEYTVITVGSIDGFSQEILYSGNDWRPISAIFGAEIFGEDEIFIFETSGRAGKYDGSYFQEFSTGLKDLKLAKLQKSQKTAAKYGRCDQLRLTPIICACQNHDILERRNGRCLDGPNRIVAAGTSGFYETRILEDQERDQDQEQKLDVILKILDFESGESRGSDFQIQDFAVNFYPHQKLIFWIEKNHLGTIKSVQYPGAPQIHETSAKSTSLCDKFHSLALDPIGNQLFVTCYRDQIGYLILYRINWASYAKLKFVAILVSGGAFETVTGMPLQPMDLVVMPKFGLLFYVDGNSHIIKCTYDCKKCSIWSNIYSETKIQAHQNNIFVTNSSGTWARNFETGKIENFWNFEGISDIAPINEQIILASDGNRTFFLPGNETVEKLENVGGFFRQDNYEIPNLCHNLQCSHICTVSNGKPKCLCPIGKELSSFSDSQCLPTIICEPWQFTCTNGKQCIHSAKKCDKINDCSDHSDESFDLCPKIDNSIDNWPCDDLSGFVSRKNLCDGISNCPDSSDELHCRCERPHEFFDCAASYRNLNAQLLAPNFKCIHRSKICDSKNDCGNYEDEFACGEHQKKPAEIKWLYVILAALLIFILILLALAICVAVKENQSSKARAPEFSTQQTTVFPQEFYYAKIERQPMPCQISRSDRIRRRQSFAMSEMSDPPRSSTPFQEDFKRPPSISLTPIFKDI</sequence>
<feature type="domain" description="EGF-like" evidence="6">
    <location>
        <begin position="1344"/>
        <end position="1380"/>
    </location>
</feature>
<organism evidence="7 8">
    <name type="scientific">Caenorhabditis angaria</name>
    <dbReference type="NCBI Taxonomy" id="860376"/>
    <lineage>
        <taxon>Eukaryota</taxon>
        <taxon>Metazoa</taxon>
        <taxon>Ecdysozoa</taxon>
        <taxon>Nematoda</taxon>
        <taxon>Chromadorea</taxon>
        <taxon>Rhabditida</taxon>
        <taxon>Rhabditina</taxon>
        <taxon>Rhabditomorpha</taxon>
        <taxon>Rhabditoidea</taxon>
        <taxon>Rhabditidae</taxon>
        <taxon>Peloderinae</taxon>
        <taxon>Caenorhabditis</taxon>
    </lineage>
</organism>
<evidence type="ECO:0000256" key="4">
    <source>
        <dbReference type="SAM" id="Phobius"/>
    </source>
</evidence>
<dbReference type="SUPFAM" id="SSF57424">
    <property type="entry name" value="LDL receptor-like module"/>
    <property type="match status" value="2"/>
</dbReference>
<comment type="caution">
    <text evidence="7">The sequence shown here is derived from an EMBL/GenBank/DDBJ whole genome shotgun (WGS) entry which is preliminary data.</text>
</comment>
<evidence type="ECO:0000256" key="5">
    <source>
        <dbReference type="SAM" id="SignalP"/>
    </source>
</evidence>
<keyword evidence="4" id="KW-0812">Transmembrane</keyword>
<dbReference type="Pfam" id="PF00057">
    <property type="entry name" value="Ldl_recept_a"/>
    <property type="match status" value="1"/>
</dbReference>
<evidence type="ECO:0000313" key="8">
    <source>
        <dbReference type="Proteomes" id="UP001152747"/>
    </source>
</evidence>
<keyword evidence="4" id="KW-1133">Transmembrane helix</keyword>
<feature type="transmembrane region" description="Helical" evidence="4">
    <location>
        <begin position="1525"/>
        <end position="1549"/>
    </location>
</feature>
<dbReference type="SMART" id="SM00192">
    <property type="entry name" value="LDLa"/>
    <property type="match status" value="3"/>
</dbReference>
<feature type="chain" id="PRO_5040337954" description="EGF-like domain-containing protein" evidence="5">
    <location>
        <begin position="18"/>
        <end position="1634"/>
    </location>
</feature>
<dbReference type="EMBL" id="CANHGI010000006">
    <property type="protein sequence ID" value="CAI5456711.1"/>
    <property type="molecule type" value="Genomic_DNA"/>
</dbReference>
<dbReference type="Gene3D" id="2.120.10.30">
    <property type="entry name" value="TolB, C-terminal domain"/>
    <property type="match status" value="4"/>
</dbReference>
<dbReference type="InterPro" id="IPR011042">
    <property type="entry name" value="6-blade_b-propeller_TolB-like"/>
</dbReference>
<dbReference type="PRINTS" id="PR00261">
    <property type="entry name" value="LDLRECEPTOR"/>
</dbReference>